<dbReference type="Proteomes" id="UP001201812">
    <property type="component" value="Unassembled WGS sequence"/>
</dbReference>
<evidence type="ECO:0000256" key="1">
    <source>
        <dbReference type="ARBA" id="ARBA00022723"/>
    </source>
</evidence>
<dbReference type="GO" id="GO:0005739">
    <property type="term" value="C:mitochondrion"/>
    <property type="evidence" value="ECO:0007669"/>
    <property type="project" value="TreeGrafter"/>
</dbReference>
<dbReference type="GO" id="GO:0006457">
    <property type="term" value="P:protein folding"/>
    <property type="evidence" value="ECO:0007669"/>
    <property type="project" value="TreeGrafter"/>
</dbReference>
<dbReference type="PANTHER" id="PTHR20922">
    <property type="entry name" value="DNL-TYPE ZINC FINGER PROTEIN"/>
    <property type="match status" value="1"/>
</dbReference>
<keyword evidence="1" id="KW-0479">Metal-binding</keyword>
<dbReference type="EMBL" id="JAKKPZ010000002">
    <property type="protein sequence ID" value="KAI1726112.1"/>
    <property type="molecule type" value="Genomic_DNA"/>
</dbReference>
<evidence type="ECO:0000313" key="7">
    <source>
        <dbReference type="Proteomes" id="UP001201812"/>
    </source>
</evidence>
<evidence type="ECO:0000256" key="2">
    <source>
        <dbReference type="ARBA" id="ARBA00022771"/>
    </source>
</evidence>
<keyword evidence="3" id="KW-0862">Zinc</keyword>
<dbReference type="InterPro" id="IPR007853">
    <property type="entry name" value="Znf_DNL-typ"/>
</dbReference>
<evidence type="ECO:0000313" key="6">
    <source>
        <dbReference type="EMBL" id="KAI1726112.1"/>
    </source>
</evidence>
<evidence type="ECO:0000259" key="5">
    <source>
        <dbReference type="PROSITE" id="PS51501"/>
    </source>
</evidence>
<dbReference type="AlphaFoldDB" id="A0AAD4NI90"/>
<dbReference type="InterPro" id="IPR024158">
    <property type="entry name" value="Mt_import_TIM15"/>
</dbReference>
<dbReference type="GO" id="GO:0051087">
    <property type="term" value="F:protein-folding chaperone binding"/>
    <property type="evidence" value="ECO:0007669"/>
    <property type="project" value="TreeGrafter"/>
</dbReference>
<gene>
    <name evidence="6" type="ORF">DdX_02807</name>
</gene>
<keyword evidence="7" id="KW-1185">Reference proteome</keyword>
<accession>A0AAD4NI90</accession>
<sequence length="172" mass="19609">MSLCFPELDIMISCRSTALKRVLMRLLPVTSSTLHTQRVQTMRLPITRNFCKFDSVRMGRINGTSWHSQAAHSTSLGSILPKRMTVCYTCKVCESRQGPKQFAKESYERGVVLIKCDSCLNYHIFADNLGWFSDLKGKRNIEEILAERGESIKSQIEFVPETRAGIDNKKDE</sequence>
<dbReference type="GO" id="GO:0030150">
    <property type="term" value="P:protein import into mitochondrial matrix"/>
    <property type="evidence" value="ECO:0007669"/>
    <property type="project" value="TreeGrafter"/>
</dbReference>
<protein>
    <submittedName>
        <fullName evidence="6">DNL zinc finger domain-containing protein</fullName>
    </submittedName>
</protein>
<dbReference type="Pfam" id="PF05180">
    <property type="entry name" value="zf-DNL"/>
    <property type="match status" value="1"/>
</dbReference>
<feature type="domain" description="DNL-type" evidence="5">
    <location>
        <begin position="79"/>
        <end position="172"/>
    </location>
</feature>
<evidence type="ECO:0000256" key="4">
    <source>
        <dbReference type="PROSITE-ProRule" id="PRU00834"/>
    </source>
</evidence>
<name>A0AAD4NI90_9BILA</name>
<dbReference type="PROSITE" id="PS51501">
    <property type="entry name" value="ZF_DNL"/>
    <property type="match status" value="1"/>
</dbReference>
<keyword evidence="2 4" id="KW-0863">Zinc-finger</keyword>
<dbReference type="PANTHER" id="PTHR20922:SF13">
    <property type="entry name" value="DNL-TYPE ZINC FINGER PROTEIN"/>
    <property type="match status" value="1"/>
</dbReference>
<evidence type="ECO:0000256" key="3">
    <source>
        <dbReference type="ARBA" id="ARBA00022833"/>
    </source>
</evidence>
<dbReference type="GO" id="GO:0008270">
    <property type="term" value="F:zinc ion binding"/>
    <property type="evidence" value="ECO:0007669"/>
    <property type="project" value="UniProtKB-KW"/>
</dbReference>
<comment type="caution">
    <text evidence="6">The sequence shown here is derived from an EMBL/GenBank/DDBJ whole genome shotgun (WGS) entry which is preliminary data.</text>
</comment>
<proteinExistence type="predicted"/>
<reference evidence="6" key="1">
    <citation type="submission" date="2022-01" db="EMBL/GenBank/DDBJ databases">
        <title>Genome Sequence Resource for Two Populations of Ditylenchus destructor, the Migratory Endoparasitic Phytonematode.</title>
        <authorList>
            <person name="Zhang H."/>
            <person name="Lin R."/>
            <person name="Xie B."/>
        </authorList>
    </citation>
    <scope>NUCLEOTIDE SEQUENCE</scope>
    <source>
        <strain evidence="6">BazhouSP</strain>
    </source>
</reference>
<organism evidence="6 7">
    <name type="scientific">Ditylenchus destructor</name>
    <dbReference type="NCBI Taxonomy" id="166010"/>
    <lineage>
        <taxon>Eukaryota</taxon>
        <taxon>Metazoa</taxon>
        <taxon>Ecdysozoa</taxon>
        <taxon>Nematoda</taxon>
        <taxon>Chromadorea</taxon>
        <taxon>Rhabditida</taxon>
        <taxon>Tylenchina</taxon>
        <taxon>Tylenchomorpha</taxon>
        <taxon>Sphaerularioidea</taxon>
        <taxon>Anguinidae</taxon>
        <taxon>Anguininae</taxon>
        <taxon>Ditylenchus</taxon>
    </lineage>
</organism>
<dbReference type="GO" id="GO:0050821">
    <property type="term" value="P:protein stabilization"/>
    <property type="evidence" value="ECO:0007669"/>
    <property type="project" value="TreeGrafter"/>
</dbReference>